<dbReference type="Proteomes" id="UP000430508">
    <property type="component" value="Chromosome"/>
</dbReference>
<dbReference type="CDD" id="cd17535">
    <property type="entry name" value="REC_NarL-like"/>
    <property type="match status" value="1"/>
</dbReference>
<dbReference type="AlphaFoldDB" id="A0A857DGY6"/>
<dbReference type="InterPro" id="IPR039420">
    <property type="entry name" value="WalR-like"/>
</dbReference>
<dbReference type="SUPFAM" id="SSF52172">
    <property type="entry name" value="CheY-like"/>
    <property type="match status" value="1"/>
</dbReference>
<dbReference type="InterPro" id="IPR011006">
    <property type="entry name" value="CheY-like_superfamily"/>
</dbReference>
<dbReference type="Pfam" id="PF00196">
    <property type="entry name" value="GerE"/>
    <property type="match status" value="1"/>
</dbReference>
<dbReference type="InterPro" id="IPR000792">
    <property type="entry name" value="Tscrpt_reg_LuxR_C"/>
</dbReference>
<dbReference type="PANTHER" id="PTHR43214">
    <property type="entry name" value="TWO-COMPONENT RESPONSE REGULATOR"/>
    <property type="match status" value="1"/>
</dbReference>
<dbReference type="InterPro" id="IPR001789">
    <property type="entry name" value="Sig_transdc_resp-reg_receiver"/>
</dbReference>
<evidence type="ECO:0000256" key="7">
    <source>
        <dbReference type="PROSITE-ProRule" id="PRU00169"/>
    </source>
</evidence>
<dbReference type="InterPro" id="IPR058245">
    <property type="entry name" value="NreC/VraR/RcsB-like_REC"/>
</dbReference>
<dbReference type="SMART" id="SM00421">
    <property type="entry name" value="HTH_LUXR"/>
    <property type="match status" value="1"/>
</dbReference>
<evidence type="ECO:0000256" key="5">
    <source>
        <dbReference type="ARBA" id="ARBA00023163"/>
    </source>
</evidence>
<evidence type="ECO:0000256" key="6">
    <source>
        <dbReference type="ARBA" id="ARBA00024867"/>
    </source>
</evidence>
<keyword evidence="2 7" id="KW-0597">Phosphoprotein</keyword>
<dbReference type="CDD" id="cd06170">
    <property type="entry name" value="LuxR_C_like"/>
    <property type="match status" value="1"/>
</dbReference>
<dbReference type="GO" id="GO:0006355">
    <property type="term" value="P:regulation of DNA-templated transcription"/>
    <property type="evidence" value="ECO:0007669"/>
    <property type="project" value="InterPro"/>
</dbReference>
<protein>
    <recommendedName>
        <fullName evidence="1">Stage 0 sporulation protein A homolog</fullName>
    </recommendedName>
</protein>
<name>A0A857DGY6_9FIRM</name>
<gene>
    <name evidence="9" type="ORF">GQ588_07990</name>
</gene>
<evidence type="ECO:0000256" key="1">
    <source>
        <dbReference type="ARBA" id="ARBA00018672"/>
    </source>
</evidence>
<keyword evidence="3" id="KW-0805">Transcription regulation</keyword>
<dbReference type="PROSITE" id="PS50110">
    <property type="entry name" value="RESPONSE_REGULATORY"/>
    <property type="match status" value="1"/>
</dbReference>
<feature type="modified residue" description="4-aspartylphosphate" evidence="7">
    <location>
        <position position="55"/>
    </location>
</feature>
<evidence type="ECO:0000313" key="10">
    <source>
        <dbReference type="Proteomes" id="UP000430508"/>
    </source>
</evidence>
<evidence type="ECO:0000256" key="3">
    <source>
        <dbReference type="ARBA" id="ARBA00023015"/>
    </source>
</evidence>
<evidence type="ECO:0000313" key="9">
    <source>
        <dbReference type="EMBL" id="QHA00574.1"/>
    </source>
</evidence>
<reference evidence="9 10" key="1">
    <citation type="submission" date="2019-12" db="EMBL/GenBank/DDBJ databases">
        <title>Sequence classification of anaerobic respiratory reductive dehalogenases: First we see many, then we see few.</title>
        <authorList>
            <person name="Molenda O."/>
            <person name="Puentes Jacome L.A."/>
            <person name="Cao X."/>
            <person name="Nesbo C.L."/>
            <person name="Tang S."/>
            <person name="Morson N."/>
            <person name="Patron J."/>
            <person name="Lomheim L."/>
            <person name="Wishart D.S."/>
            <person name="Edwards E.A."/>
        </authorList>
    </citation>
    <scope>NUCLEOTIDE SEQUENCE [LARGE SCALE GENOMIC DNA]</scope>
    <source>
        <strain evidence="9 10">12DCA</strain>
    </source>
</reference>
<evidence type="ECO:0000256" key="2">
    <source>
        <dbReference type="ARBA" id="ARBA00022553"/>
    </source>
</evidence>
<keyword evidence="5" id="KW-0804">Transcription</keyword>
<comment type="function">
    <text evidence="6">May play the central regulatory role in sporulation. It may be an element of the effector pathway responsible for the activation of sporulation genes in response to nutritional stress. Spo0A may act in concert with spo0H (a sigma factor) to control the expression of some genes that are critical to the sporulation process.</text>
</comment>
<dbReference type="Pfam" id="PF00072">
    <property type="entry name" value="Response_reg"/>
    <property type="match status" value="1"/>
</dbReference>
<dbReference type="EMBL" id="CP046996">
    <property type="protein sequence ID" value="QHA00574.1"/>
    <property type="molecule type" value="Genomic_DNA"/>
</dbReference>
<dbReference type="RefSeq" id="WP_019226862.1">
    <property type="nucleotide sequence ID" value="NZ_CP046996.1"/>
</dbReference>
<evidence type="ECO:0000259" key="8">
    <source>
        <dbReference type="PROSITE" id="PS50110"/>
    </source>
</evidence>
<sequence length="216" mass="24413">MNVKVLIVDSHGPFAENTKFLFSMEPQIETVGIVKNGEECLDFVRQSPPDVVLLDIHLNDSNGISLIEQIQRIAPTVKIILMTEFNQEGYVIAAKSKGAQGVIIKDLHIREVVQAILKVMDGRTYFFQSPLAFPKIQIDIDEMHFPVKPVEILKNILTPEEKEIMRLLTKRLSNKEIASILGVSIRVLSERINIILLKFGVNTKLEAVLTWPFVEP</sequence>
<dbReference type="GO" id="GO:0000160">
    <property type="term" value="P:phosphorelay signal transduction system"/>
    <property type="evidence" value="ECO:0007669"/>
    <property type="project" value="InterPro"/>
</dbReference>
<keyword evidence="4" id="KW-0238">DNA-binding</keyword>
<organism evidence="9 10">
    <name type="scientific">Dehalobacter restrictus</name>
    <dbReference type="NCBI Taxonomy" id="55583"/>
    <lineage>
        <taxon>Bacteria</taxon>
        <taxon>Bacillati</taxon>
        <taxon>Bacillota</taxon>
        <taxon>Clostridia</taxon>
        <taxon>Eubacteriales</taxon>
        <taxon>Desulfitobacteriaceae</taxon>
        <taxon>Dehalobacter</taxon>
    </lineage>
</organism>
<evidence type="ECO:0000256" key="4">
    <source>
        <dbReference type="ARBA" id="ARBA00023125"/>
    </source>
</evidence>
<proteinExistence type="predicted"/>
<dbReference type="Gene3D" id="3.40.50.2300">
    <property type="match status" value="1"/>
</dbReference>
<feature type="domain" description="Response regulatory" evidence="8">
    <location>
        <begin position="4"/>
        <end position="120"/>
    </location>
</feature>
<dbReference type="SMART" id="SM00448">
    <property type="entry name" value="REC"/>
    <property type="match status" value="1"/>
</dbReference>
<accession>A0A857DGY6</accession>
<dbReference type="GO" id="GO:0003677">
    <property type="term" value="F:DNA binding"/>
    <property type="evidence" value="ECO:0007669"/>
    <property type="project" value="UniProtKB-KW"/>
</dbReference>